<dbReference type="SMART" id="SM00014">
    <property type="entry name" value="acidPPc"/>
    <property type="match status" value="1"/>
</dbReference>
<dbReference type="Pfam" id="PF01569">
    <property type="entry name" value="PAP2"/>
    <property type="match status" value="1"/>
</dbReference>
<feature type="transmembrane region" description="Helical" evidence="1">
    <location>
        <begin position="171"/>
        <end position="189"/>
    </location>
</feature>
<reference evidence="3" key="2">
    <citation type="journal article" date="2021" name="PeerJ">
        <title>Extensive microbial diversity within the chicken gut microbiome revealed by metagenomics and culture.</title>
        <authorList>
            <person name="Gilroy R."/>
            <person name="Ravi A."/>
            <person name="Getino M."/>
            <person name="Pursley I."/>
            <person name="Horton D.L."/>
            <person name="Alikhan N.F."/>
            <person name="Baker D."/>
            <person name="Gharbi K."/>
            <person name="Hall N."/>
            <person name="Watson M."/>
            <person name="Adriaenssens E.M."/>
            <person name="Foster-Nyarko E."/>
            <person name="Jarju S."/>
            <person name="Secka A."/>
            <person name="Antonio M."/>
            <person name="Oren A."/>
            <person name="Chaudhuri R.R."/>
            <person name="La Ragione R."/>
            <person name="Hildebrand F."/>
            <person name="Pallen M.J."/>
        </authorList>
    </citation>
    <scope>NUCLEOTIDE SEQUENCE</scope>
    <source>
        <strain evidence="3">20514</strain>
    </source>
</reference>
<accession>A0A9D9EKC7</accession>
<keyword evidence="1" id="KW-0472">Membrane</keyword>
<dbReference type="AlphaFoldDB" id="A0A9D9EKC7"/>
<protein>
    <submittedName>
        <fullName evidence="3">Phosphatase PAP2 family protein</fullName>
    </submittedName>
</protein>
<dbReference type="Proteomes" id="UP000810252">
    <property type="component" value="Unassembled WGS sequence"/>
</dbReference>
<proteinExistence type="predicted"/>
<evidence type="ECO:0000313" key="3">
    <source>
        <dbReference type="EMBL" id="MBO8449457.1"/>
    </source>
</evidence>
<comment type="caution">
    <text evidence="3">The sequence shown here is derived from an EMBL/GenBank/DDBJ whole genome shotgun (WGS) entry which is preliminary data.</text>
</comment>
<dbReference type="Gene3D" id="1.20.144.10">
    <property type="entry name" value="Phosphatidic acid phosphatase type 2/haloperoxidase"/>
    <property type="match status" value="1"/>
</dbReference>
<evidence type="ECO:0000259" key="2">
    <source>
        <dbReference type="SMART" id="SM00014"/>
    </source>
</evidence>
<gene>
    <name evidence="3" type="ORF">IAC29_09355</name>
</gene>
<evidence type="ECO:0000313" key="4">
    <source>
        <dbReference type="Proteomes" id="UP000810252"/>
    </source>
</evidence>
<organism evidence="3 4">
    <name type="scientific">Candidatus Cryptobacteroides merdigallinarum</name>
    <dbReference type="NCBI Taxonomy" id="2840770"/>
    <lineage>
        <taxon>Bacteria</taxon>
        <taxon>Pseudomonadati</taxon>
        <taxon>Bacteroidota</taxon>
        <taxon>Bacteroidia</taxon>
        <taxon>Bacteroidales</taxon>
        <taxon>Candidatus Cryptobacteroides</taxon>
    </lineage>
</organism>
<feature type="transmembrane region" description="Helical" evidence="1">
    <location>
        <begin position="28"/>
        <end position="51"/>
    </location>
</feature>
<feature type="transmembrane region" description="Helical" evidence="1">
    <location>
        <begin position="141"/>
        <end position="159"/>
    </location>
</feature>
<keyword evidence="1" id="KW-0812">Transmembrane</keyword>
<reference evidence="3" key="1">
    <citation type="submission" date="2020-10" db="EMBL/GenBank/DDBJ databases">
        <authorList>
            <person name="Gilroy R."/>
        </authorList>
    </citation>
    <scope>NUCLEOTIDE SEQUENCE</scope>
    <source>
        <strain evidence="3">20514</strain>
    </source>
</reference>
<dbReference type="PANTHER" id="PTHR14969:SF13">
    <property type="entry name" value="AT30094P"/>
    <property type="match status" value="1"/>
</dbReference>
<dbReference type="EMBL" id="JADIMQ010000134">
    <property type="protein sequence ID" value="MBO8449457.1"/>
    <property type="molecule type" value="Genomic_DNA"/>
</dbReference>
<evidence type="ECO:0000256" key="1">
    <source>
        <dbReference type="SAM" id="Phobius"/>
    </source>
</evidence>
<feature type="domain" description="Phosphatidic acid phosphatase type 2/haloperoxidase" evidence="2">
    <location>
        <begin position="62"/>
        <end position="182"/>
    </location>
</feature>
<keyword evidence="1" id="KW-1133">Transmembrane helix</keyword>
<dbReference type="SUPFAM" id="SSF48317">
    <property type="entry name" value="Acid phosphatase/Vanadium-dependent haloperoxidase"/>
    <property type="match status" value="1"/>
</dbReference>
<dbReference type="InterPro" id="IPR000326">
    <property type="entry name" value="PAP2/HPO"/>
</dbReference>
<dbReference type="PANTHER" id="PTHR14969">
    <property type="entry name" value="SPHINGOSINE-1-PHOSPHATE PHOSPHOHYDROLASE"/>
    <property type="match status" value="1"/>
</dbReference>
<dbReference type="InterPro" id="IPR036938">
    <property type="entry name" value="PAP2/HPO_sf"/>
</dbReference>
<name>A0A9D9EKC7_9BACT</name>
<sequence>MTWQQLHELDQQFTLFLNSIHSGVTDPVMVFFSNIPVWIPMYVIVAVFLFIRLGWKKALVAVASIALTFLLCDQIANLFKDGIARFRPCHDDFMVGEGLRILEGKGGLYGFFSGHASNSFGFATSSSMAFRNDRRLKYRGYSAWIFFWAVMVSISRVFVGKHYVGDVLAGIVFGTLLGLACGFAARAIMKRMDTRRQMTPGKVA</sequence>